<dbReference type="EMBL" id="LQPG01000039">
    <property type="protein sequence ID" value="ORW08033.1"/>
    <property type="molecule type" value="Genomic_DNA"/>
</dbReference>
<keyword evidence="4" id="KW-1185">Reference proteome</keyword>
<evidence type="ECO:0000313" key="3">
    <source>
        <dbReference type="EMBL" id="ORW08033.1"/>
    </source>
</evidence>
<evidence type="ECO:0000313" key="4">
    <source>
        <dbReference type="Proteomes" id="UP000193866"/>
    </source>
</evidence>
<sequence length="405" mass="43048">MLTVDQAVRYLRAQCEDHWLEWLLGRGRWPISVTLGAPRGDQFDRNVIAAKAWAGTWESAITTGRIPGQLRTESRRARKLGLHDLPTTWILPTPGDALAVAPETATRHAAANARLQQAIALPGSVWASMDQIPVKTARAIADLGDDDWTNATAAATHLAVLGPGEASMVRQLAIPGVHSKWIESNATLLGALLGVPADPTLGPPLVRLINHIGLRPKPTAVHVTLACPRLRAQAAGLTRLSATIADLNTTTLRPRVVLIIENLELAHTLTADLPGVAAICGLGAGAPTLTELAWTHTADTVLYWGDIDRAGLAILATTRRAGIPAKSLLMDEATLDAYPAAHHETSTQTDSYEIPGGLDLAETKLYGRLNAHHANTGQDLQLEQEHIPISTAHAAILKQSAGAGT</sequence>
<gene>
    <name evidence="3" type="ORF">AWC16_20055</name>
</gene>
<evidence type="ECO:0000259" key="2">
    <source>
        <dbReference type="Pfam" id="PF11795"/>
    </source>
</evidence>
<dbReference type="STRING" id="1108812.AWC16_20055"/>
<dbReference type="Pfam" id="PF09983">
    <property type="entry name" value="JetD_C"/>
    <property type="match status" value="1"/>
</dbReference>
<feature type="domain" description="DUF3322" evidence="2">
    <location>
        <begin position="11"/>
        <end position="193"/>
    </location>
</feature>
<evidence type="ECO:0000259" key="1">
    <source>
        <dbReference type="Pfam" id="PF09983"/>
    </source>
</evidence>
<organism evidence="3 4">
    <name type="scientific">Mycolicibacter longobardus</name>
    <dbReference type="NCBI Taxonomy" id="1108812"/>
    <lineage>
        <taxon>Bacteria</taxon>
        <taxon>Bacillati</taxon>
        <taxon>Actinomycetota</taxon>
        <taxon>Actinomycetes</taxon>
        <taxon>Mycobacteriales</taxon>
        <taxon>Mycobacteriaceae</taxon>
        <taxon>Mycolicibacter</taxon>
    </lineage>
</organism>
<reference evidence="3 4" key="1">
    <citation type="submission" date="2016-01" db="EMBL/GenBank/DDBJ databases">
        <title>The new phylogeny of the genus Mycobacterium.</title>
        <authorList>
            <person name="Tarcisio F."/>
            <person name="Conor M."/>
            <person name="Antonella G."/>
            <person name="Elisabetta G."/>
            <person name="Giulia F.S."/>
            <person name="Sara T."/>
            <person name="Anna F."/>
            <person name="Clotilde B."/>
            <person name="Roberto B."/>
            <person name="Veronica D.S."/>
            <person name="Fabio R."/>
            <person name="Monica P."/>
            <person name="Olivier J."/>
            <person name="Enrico T."/>
            <person name="Nicola S."/>
        </authorList>
    </citation>
    <scope>NUCLEOTIDE SEQUENCE [LARGE SCALE GENOMIC DNA]</scope>
    <source>
        <strain evidence="3 4">DSM 45394</strain>
    </source>
</reference>
<dbReference type="Proteomes" id="UP000193866">
    <property type="component" value="Unassembled WGS sequence"/>
</dbReference>
<name>A0A1X1YAA4_9MYCO</name>
<dbReference type="Pfam" id="PF11795">
    <property type="entry name" value="DUF3322"/>
    <property type="match status" value="1"/>
</dbReference>
<comment type="caution">
    <text evidence="3">The sequence shown here is derived from an EMBL/GenBank/DDBJ whole genome shotgun (WGS) entry which is preliminary data.</text>
</comment>
<dbReference type="InterPro" id="IPR024534">
    <property type="entry name" value="JetD_C"/>
</dbReference>
<feature type="domain" description="Wadjet protein JetD C-terminal" evidence="1">
    <location>
        <begin position="213"/>
        <end position="395"/>
    </location>
</feature>
<protein>
    <recommendedName>
        <fullName evidence="5">DUF3322 and DUF2220 domain-containing protein</fullName>
    </recommendedName>
</protein>
<dbReference type="AlphaFoldDB" id="A0A1X1YAA4"/>
<dbReference type="InterPro" id="IPR024537">
    <property type="entry name" value="DUF3322"/>
</dbReference>
<accession>A0A1X1YAA4</accession>
<evidence type="ECO:0008006" key="5">
    <source>
        <dbReference type="Google" id="ProtNLM"/>
    </source>
</evidence>
<proteinExistence type="predicted"/>